<dbReference type="GO" id="GO:0005886">
    <property type="term" value="C:plasma membrane"/>
    <property type="evidence" value="ECO:0007669"/>
    <property type="project" value="UniProtKB-SubCell"/>
</dbReference>
<keyword evidence="7" id="KW-0813">Transport</keyword>
<evidence type="ECO:0000256" key="6">
    <source>
        <dbReference type="ARBA" id="ARBA00023136"/>
    </source>
</evidence>
<dbReference type="OrthoDB" id="9801500at2"/>
<comment type="similarity">
    <text evidence="2 7">Belongs to the ExbD/TolR family.</text>
</comment>
<evidence type="ECO:0000256" key="7">
    <source>
        <dbReference type="RuleBase" id="RU003879"/>
    </source>
</evidence>
<keyword evidence="7" id="KW-0653">Protein transport</keyword>
<dbReference type="KEGG" id="noj:EJ995_03950"/>
<dbReference type="AlphaFoldDB" id="A0A3S9MWB9"/>
<protein>
    <submittedName>
        <fullName evidence="8">Biopolymer transporter ExbD</fullName>
    </submittedName>
</protein>
<keyword evidence="3" id="KW-1003">Cell membrane</keyword>
<dbReference type="PANTHER" id="PTHR30558:SF3">
    <property type="entry name" value="BIOPOLYMER TRANSPORT PROTEIN EXBD-RELATED"/>
    <property type="match status" value="1"/>
</dbReference>
<dbReference type="Pfam" id="PF02472">
    <property type="entry name" value="ExbD"/>
    <property type="match status" value="1"/>
</dbReference>
<dbReference type="RefSeq" id="WP_126445822.1">
    <property type="nucleotide sequence ID" value="NZ_CP034549.1"/>
</dbReference>
<name>A0A3S9MWB9_9FLAO</name>
<keyword evidence="5" id="KW-1133">Transmembrane helix</keyword>
<evidence type="ECO:0000256" key="5">
    <source>
        <dbReference type="ARBA" id="ARBA00022989"/>
    </source>
</evidence>
<evidence type="ECO:0000256" key="1">
    <source>
        <dbReference type="ARBA" id="ARBA00004162"/>
    </source>
</evidence>
<dbReference type="EMBL" id="CP034549">
    <property type="protein sequence ID" value="AZQ43427.1"/>
    <property type="molecule type" value="Genomic_DNA"/>
</dbReference>
<dbReference type="GO" id="GO:0015031">
    <property type="term" value="P:protein transport"/>
    <property type="evidence" value="ECO:0007669"/>
    <property type="project" value="UniProtKB-KW"/>
</dbReference>
<evidence type="ECO:0000256" key="2">
    <source>
        <dbReference type="ARBA" id="ARBA00005811"/>
    </source>
</evidence>
<comment type="subcellular location">
    <subcellularLocation>
        <location evidence="1">Cell membrane</location>
        <topology evidence="1">Single-pass membrane protein</topology>
    </subcellularLocation>
    <subcellularLocation>
        <location evidence="7">Cell membrane</location>
        <topology evidence="7">Single-pass type II membrane protein</topology>
    </subcellularLocation>
</comment>
<organism evidence="8 9">
    <name type="scientific">Nonlabens ponticola</name>
    <dbReference type="NCBI Taxonomy" id="2496866"/>
    <lineage>
        <taxon>Bacteria</taxon>
        <taxon>Pseudomonadati</taxon>
        <taxon>Bacteroidota</taxon>
        <taxon>Flavobacteriia</taxon>
        <taxon>Flavobacteriales</taxon>
        <taxon>Flavobacteriaceae</taxon>
        <taxon>Nonlabens</taxon>
    </lineage>
</organism>
<evidence type="ECO:0000313" key="9">
    <source>
        <dbReference type="Proteomes" id="UP000279600"/>
    </source>
</evidence>
<keyword evidence="6" id="KW-0472">Membrane</keyword>
<gene>
    <name evidence="8" type="ORF">EJ995_03950</name>
</gene>
<evidence type="ECO:0000256" key="4">
    <source>
        <dbReference type="ARBA" id="ARBA00022692"/>
    </source>
</evidence>
<dbReference type="Proteomes" id="UP000279600">
    <property type="component" value="Chromosome"/>
</dbReference>
<evidence type="ECO:0000256" key="3">
    <source>
        <dbReference type="ARBA" id="ARBA00022475"/>
    </source>
</evidence>
<sequence length="207" mass="23624">MARRSAPEVNAGSMADIAFLLLIFFLVTTTIEVDSGIPSKLPPPLPDNVEPPKIKQKNIFQVLVNQNNQLLVEDDVMEVKDLTEAAVAFLDNGGGEGRDACAYCQGDRDPESSDNPKKAVISLVNDRQATYAMYTTVFNELVKAYTTLRNRESSRRYNETYESMYMRYKEWPETEKETPEYEKLQEQIDEIQELYPRNLSEAEPQNI</sequence>
<evidence type="ECO:0000313" key="8">
    <source>
        <dbReference type="EMBL" id="AZQ43427.1"/>
    </source>
</evidence>
<accession>A0A3S9MWB9</accession>
<keyword evidence="4 7" id="KW-0812">Transmembrane</keyword>
<dbReference type="GO" id="GO:0022857">
    <property type="term" value="F:transmembrane transporter activity"/>
    <property type="evidence" value="ECO:0007669"/>
    <property type="project" value="InterPro"/>
</dbReference>
<proteinExistence type="inferred from homology"/>
<reference evidence="8 9" key="1">
    <citation type="submission" date="2018-12" db="EMBL/GenBank/DDBJ databases">
        <title>Complete genome of Nonlabens sp. MJ115.</title>
        <authorList>
            <person name="Choi H.S."/>
            <person name="Jung J."/>
        </authorList>
    </citation>
    <scope>NUCLEOTIDE SEQUENCE [LARGE SCALE GENOMIC DNA]</scope>
    <source>
        <strain evidence="8 9">MJ115</strain>
    </source>
</reference>
<dbReference type="InterPro" id="IPR003400">
    <property type="entry name" value="ExbD"/>
</dbReference>
<keyword evidence="9" id="KW-1185">Reference proteome</keyword>
<dbReference type="PANTHER" id="PTHR30558">
    <property type="entry name" value="EXBD MEMBRANE COMPONENT OF PMF-DRIVEN MACROMOLECULE IMPORT SYSTEM"/>
    <property type="match status" value="1"/>
</dbReference>